<name>A0AB34GVB6_ESCRO</name>
<dbReference type="AlphaFoldDB" id="A0AB34GVB6"/>
<sequence>METPGVAKCTDFVFPQLKDDSVALVDVIAPPDFILDSPIGRADGELYKNLWSAVLQESKVLERASWWSEFSANKPVIGSLKSKL</sequence>
<evidence type="ECO:0000259" key="1">
    <source>
        <dbReference type="Pfam" id="PF01756"/>
    </source>
</evidence>
<dbReference type="InterPro" id="IPR002655">
    <property type="entry name" value="Acyl-CoA_oxidase_C"/>
</dbReference>
<evidence type="ECO:0000313" key="2">
    <source>
        <dbReference type="EMBL" id="KAJ8783429.1"/>
    </source>
</evidence>
<dbReference type="SUPFAM" id="SSF47203">
    <property type="entry name" value="Acyl-CoA dehydrogenase C-terminal domain-like"/>
    <property type="match status" value="1"/>
</dbReference>
<evidence type="ECO:0000313" key="3">
    <source>
        <dbReference type="Proteomes" id="UP001159641"/>
    </source>
</evidence>
<dbReference type="GO" id="GO:0005777">
    <property type="term" value="C:peroxisome"/>
    <property type="evidence" value="ECO:0007669"/>
    <property type="project" value="InterPro"/>
</dbReference>
<keyword evidence="3" id="KW-1185">Reference proteome</keyword>
<dbReference type="EMBL" id="JAIQCJ010002084">
    <property type="protein sequence ID" value="KAJ8783429.1"/>
    <property type="molecule type" value="Genomic_DNA"/>
</dbReference>
<organism evidence="2 3">
    <name type="scientific">Eschrichtius robustus</name>
    <name type="common">California gray whale</name>
    <name type="synonym">Eschrichtius gibbosus</name>
    <dbReference type="NCBI Taxonomy" id="9764"/>
    <lineage>
        <taxon>Eukaryota</taxon>
        <taxon>Metazoa</taxon>
        <taxon>Chordata</taxon>
        <taxon>Craniata</taxon>
        <taxon>Vertebrata</taxon>
        <taxon>Euteleostomi</taxon>
        <taxon>Mammalia</taxon>
        <taxon>Eutheria</taxon>
        <taxon>Laurasiatheria</taxon>
        <taxon>Artiodactyla</taxon>
        <taxon>Whippomorpha</taxon>
        <taxon>Cetacea</taxon>
        <taxon>Mysticeti</taxon>
        <taxon>Eschrichtiidae</taxon>
        <taxon>Eschrichtius</taxon>
    </lineage>
</organism>
<protein>
    <recommendedName>
        <fullName evidence="1">Acyl-CoA oxidase C-terminal domain-containing protein</fullName>
    </recommendedName>
</protein>
<dbReference type="Pfam" id="PF01756">
    <property type="entry name" value="ACOX"/>
    <property type="match status" value="1"/>
</dbReference>
<proteinExistence type="predicted"/>
<feature type="domain" description="Acyl-CoA oxidase C-terminal" evidence="1">
    <location>
        <begin position="14"/>
        <end position="71"/>
    </location>
</feature>
<dbReference type="GO" id="GO:0003997">
    <property type="term" value="F:acyl-CoA oxidase activity"/>
    <property type="evidence" value="ECO:0007669"/>
    <property type="project" value="InterPro"/>
</dbReference>
<dbReference type="Proteomes" id="UP001159641">
    <property type="component" value="Unassembled WGS sequence"/>
</dbReference>
<reference evidence="2 3" key="1">
    <citation type="submission" date="2022-11" db="EMBL/GenBank/DDBJ databases">
        <title>Whole genome sequence of Eschrichtius robustus ER-17-0199.</title>
        <authorList>
            <person name="Bruniche-Olsen A."/>
            <person name="Black A.N."/>
            <person name="Fields C.J."/>
            <person name="Walden K."/>
            <person name="Dewoody J.A."/>
        </authorList>
    </citation>
    <scope>NUCLEOTIDE SEQUENCE [LARGE SCALE GENOMIC DNA]</scope>
    <source>
        <strain evidence="2">ER-17-0199</strain>
        <tissue evidence="2">Blubber</tissue>
    </source>
</reference>
<dbReference type="InterPro" id="IPR036250">
    <property type="entry name" value="AcylCo_DH-like_C"/>
</dbReference>
<accession>A0AB34GVB6</accession>
<dbReference type="GO" id="GO:0006635">
    <property type="term" value="P:fatty acid beta-oxidation"/>
    <property type="evidence" value="ECO:0007669"/>
    <property type="project" value="InterPro"/>
</dbReference>
<comment type="caution">
    <text evidence="2">The sequence shown here is derived from an EMBL/GenBank/DDBJ whole genome shotgun (WGS) entry which is preliminary data.</text>
</comment>
<gene>
    <name evidence="2" type="ORF">J1605_009134</name>
</gene>